<dbReference type="Proteomes" id="UP000237105">
    <property type="component" value="Unassembled WGS sequence"/>
</dbReference>
<gene>
    <name evidence="2" type="ORF">PanWU01x14_136270</name>
</gene>
<protein>
    <submittedName>
        <fullName evidence="2">Uncharacterized protein</fullName>
    </submittedName>
</protein>
<evidence type="ECO:0000256" key="1">
    <source>
        <dbReference type="SAM" id="MobiDB-lite"/>
    </source>
</evidence>
<feature type="compositionally biased region" description="Basic and acidic residues" evidence="1">
    <location>
        <begin position="109"/>
        <end position="127"/>
    </location>
</feature>
<feature type="region of interest" description="Disordered" evidence="1">
    <location>
        <begin position="95"/>
        <end position="127"/>
    </location>
</feature>
<evidence type="ECO:0000313" key="3">
    <source>
        <dbReference type="Proteomes" id="UP000237105"/>
    </source>
</evidence>
<evidence type="ECO:0000313" key="2">
    <source>
        <dbReference type="EMBL" id="PON62715.1"/>
    </source>
</evidence>
<feature type="compositionally biased region" description="Polar residues" evidence="1">
    <location>
        <begin position="38"/>
        <end position="64"/>
    </location>
</feature>
<reference evidence="3" key="1">
    <citation type="submission" date="2016-06" db="EMBL/GenBank/DDBJ databases">
        <title>Parallel loss of symbiosis genes in relatives of nitrogen-fixing non-legume Parasponia.</title>
        <authorList>
            <person name="Van Velzen R."/>
            <person name="Holmer R."/>
            <person name="Bu F."/>
            <person name="Rutten L."/>
            <person name="Van Zeijl A."/>
            <person name="Liu W."/>
            <person name="Santuari L."/>
            <person name="Cao Q."/>
            <person name="Sharma T."/>
            <person name="Shen D."/>
            <person name="Roswanjaya Y."/>
            <person name="Wardhani T."/>
            <person name="Kalhor M.S."/>
            <person name="Jansen J."/>
            <person name="Van den Hoogen J."/>
            <person name="Gungor B."/>
            <person name="Hartog M."/>
            <person name="Hontelez J."/>
            <person name="Verver J."/>
            <person name="Yang W.-C."/>
            <person name="Schijlen E."/>
            <person name="Repin R."/>
            <person name="Schilthuizen M."/>
            <person name="Schranz E."/>
            <person name="Heidstra R."/>
            <person name="Miyata K."/>
            <person name="Fedorova E."/>
            <person name="Kohlen W."/>
            <person name="Bisseling T."/>
            <person name="Smit S."/>
            <person name="Geurts R."/>
        </authorList>
    </citation>
    <scope>NUCLEOTIDE SEQUENCE [LARGE SCALE GENOMIC DNA]</scope>
    <source>
        <strain evidence="3">cv. WU1-14</strain>
    </source>
</reference>
<name>A0A2P5CNW8_PARAD</name>
<keyword evidence="3" id="KW-1185">Reference proteome</keyword>
<sequence length="127" mass="14015">MATFNPGKMGSCTIYVEVLLDDTNPTSLKTRPEMAQNDVKNSKSSAAQNNVKNSKSSVAQNNVSQRREARRWLWVGGTATGGMKKLRRSLAGCDNGRRCVSAGLGPSAARRERENGQERERTSERRE</sequence>
<dbReference type="AlphaFoldDB" id="A0A2P5CNW8"/>
<proteinExistence type="predicted"/>
<dbReference type="EMBL" id="JXTB01000110">
    <property type="protein sequence ID" value="PON62715.1"/>
    <property type="molecule type" value="Genomic_DNA"/>
</dbReference>
<organism evidence="2 3">
    <name type="scientific">Parasponia andersonii</name>
    <name type="common">Sponia andersonii</name>
    <dbReference type="NCBI Taxonomy" id="3476"/>
    <lineage>
        <taxon>Eukaryota</taxon>
        <taxon>Viridiplantae</taxon>
        <taxon>Streptophyta</taxon>
        <taxon>Embryophyta</taxon>
        <taxon>Tracheophyta</taxon>
        <taxon>Spermatophyta</taxon>
        <taxon>Magnoliopsida</taxon>
        <taxon>eudicotyledons</taxon>
        <taxon>Gunneridae</taxon>
        <taxon>Pentapetalae</taxon>
        <taxon>rosids</taxon>
        <taxon>fabids</taxon>
        <taxon>Rosales</taxon>
        <taxon>Cannabaceae</taxon>
        <taxon>Parasponia</taxon>
    </lineage>
</organism>
<comment type="caution">
    <text evidence="2">The sequence shown here is derived from an EMBL/GenBank/DDBJ whole genome shotgun (WGS) entry which is preliminary data.</text>
</comment>
<accession>A0A2P5CNW8</accession>
<feature type="region of interest" description="Disordered" evidence="1">
    <location>
        <begin position="25"/>
        <end position="69"/>
    </location>
</feature>